<name>A0A239DUC6_9FLAO</name>
<organism evidence="2 3">
    <name type="scientific">Dokdonia pacifica</name>
    <dbReference type="NCBI Taxonomy" id="1627892"/>
    <lineage>
        <taxon>Bacteria</taxon>
        <taxon>Pseudomonadati</taxon>
        <taxon>Bacteroidota</taxon>
        <taxon>Flavobacteriia</taxon>
        <taxon>Flavobacteriales</taxon>
        <taxon>Flavobacteriaceae</taxon>
        <taxon>Dokdonia</taxon>
    </lineage>
</organism>
<dbReference type="AlphaFoldDB" id="A0A239DUC6"/>
<accession>A0A239DUC6</accession>
<feature type="transmembrane region" description="Helical" evidence="1">
    <location>
        <begin position="12"/>
        <end position="32"/>
    </location>
</feature>
<evidence type="ECO:0000256" key="1">
    <source>
        <dbReference type="SAM" id="Phobius"/>
    </source>
</evidence>
<sequence>MLLLSALDGFFKTVLIIVLVYVVLRFLAKLLLPYLMRYIAMKAGQKMETAFKGFGGYQEQATPEPQPVEKKSKKVVGEYIDFEEID</sequence>
<dbReference type="Proteomes" id="UP000198379">
    <property type="component" value="Unassembled WGS sequence"/>
</dbReference>
<gene>
    <name evidence="2" type="ORF">SAMN06265376_11273</name>
</gene>
<keyword evidence="1" id="KW-1133">Transmembrane helix</keyword>
<dbReference type="EMBL" id="FZNY01000012">
    <property type="protein sequence ID" value="SNS36225.1"/>
    <property type="molecule type" value="Genomic_DNA"/>
</dbReference>
<proteinExistence type="predicted"/>
<dbReference type="OrthoDB" id="1123055at2"/>
<keyword evidence="1" id="KW-0812">Transmembrane</keyword>
<keyword evidence="1" id="KW-0472">Membrane</keyword>
<evidence type="ECO:0000313" key="2">
    <source>
        <dbReference type="EMBL" id="SNS36225.1"/>
    </source>
</evidence>
<evidence type="ECO:0000313" key="3">
    <source>
        <dbReference type="Proteomes" id="UP000198379"/>
    </source>
</evidence>
<evidence type="ECO:0008006" key="4">
    <source>
        <dbReference type="Google" id="ProtNLM"/>
    </source>
</evidence>
<dbReference type="RefSeq" id="WP_089373927.1">
    <property type="nucleotide sequence ID" value="NZ_BMEP01000011.1"/>
</dbReference>
<keyword evidence="3" id="KW-1185">Reference proteome</keyword>
<reference evidence="2 3" key="1">
    <citation type="submission" date="2017-06" db="EMBL/GenBank/DDBJ databases">
        <authorList>
            <person name="Kim H.J."/>
            <person name="Triplett B.A."/>
        </authorList>
    </citation>
    <scope>NUCLEOTIDE SEQUENCE [LARGE SCALE GENOMIC DNA]</scope>
    <source>
        <strain evidence="2 3">DSM 25597</strain>
    </source>
</reference>
<protein>
    <recommendedName>
        <fullName evidence="4">DUF4834 domain-containing protein</fullName>
    </recommendedName>
</protein>